<dbReference type="InterPro" id="IPR001173">
    <property type="entry name" value="Glyco_trans_2-like"/>
</dbReference>
<protein>
    <submittedName>
        <fullName evidence="2">Glycosyl transferase family 2</fullName>
    </submittedName>
</protein>
<dbReference type="GO" id="GO:0016740">
    <property type="term" value="F:transferase activity"/>
    <property type="evidence" value="ECO:0007669"/>
    <property type="project" value="UniProtKB-KW"/>
</dbReference>
<gene>
    <name evidence="2" type="ORF">SAMN05192568_1004211</name>
</gene>
<dbReference type="InterPro" id="IPR050834">
    <property type="entry name" value="Glycosyltransf_2"/>
</dbReference>
<dbReference type="SUPFAM" id="SSF53448">
    <property type="entry name" value="Nucleotide-diphospho-sugar transferases"/>
    <property type="match status" value="1"/>
</dbReference>
<dbReference type="RefSeq" id="WP_092038183.1">
    <property type="nucleotide sequence ID" value="NZ_FOTK01000004.1"/>
</dbReference>
<proteinExistence type="predicted"/>
<keyword evidence="2" id="KW-0808">Transferase</keyword>
<dbReference type="STRING" id="582667.SAMN05192568_1004211"/>
<dbReference type="InterPro" id="IPR029044">
    <property type="entry name" value="Nucleotide-diphossugar_trans"/>
</dbReference>
<dbReference type="AlphaFoldDB" id="A0A1I4HHI9"/>
<dbReference type="Gene3D" id="3.90.550.10">
    <property type="entry name" value="Spore Coat Polysaccharide Biosynthesis Protein SpsA, Chain A"/>
    <property type="match status" value="1"/>
</dbReference>
<sequence>MPSIDVVVPCYKYAHYLEGCVQSILSQRDVTVRVLIVDDASPDDTPAVARRLAAADPRVTYLRNAENLGLIATANRGVMDWARADYVVLISADDLLAPGSLARATQLMDNDPSIAMAYGMALMLADGRTAPTSTDPREADCQVISGRAFLHRICTAGNGVPTPCAVMRTSVQHRIGGYDPAFRHTSDLDTWMRAASVGSIGIINAVQGLYRWHASNMSAAYQLRPIGDRREILETCEAFEHRFGDRAPEFSTWLAEMRGRFAREALWIASAALDVPGDGTWRDCLAFAQAHDAGYWRSPTWWRITLKRLLGARRTASLKALRNPAGGEARPWYAHGARIGWWPEAGEIGT</sequence>
<evidence type="ECO:0000259" key="1">
    <source>
        <dbReference type="Pfam" id="PF00535"/>
    </source>
</evidence>
<feature type="domain" description="Glycosyltransferase 2-like" evidence="1">
    <location>
        <begin position="6"/>
        <end position="115"/>
    </location>
</feature>
<evidence type="ECO:0000313" key="3">
    <source>
        <dbReference type="Proteomes" id="UP000199048"/>
    </source>
</evidence>
<accession>A0A1I4HHI9</accession>
<dbReference type="EMBL" id="FOTK01000004">
    <property type="protein sequence ID" value="SFL40856.1"/>
    <property type="molecule type" value="Genomic_DNA"/>
</dbReference>
<dbReference type="Pfam" id="PF00535">
    <property type="entry name" value="Glycos_transf_2"/>
    <property type="match status" value="1"/>
</dbReference>
<dbReference type="OrthoDB" id="5291101at2"/>
<evidence type="ECO:0000313" key="2">
    <source>
        <dbReference type="EMBL" id="SFL40856.1"/>
    </source>
</evidence>
<name>A0A1I4HHI9_9HYPH</name>
<reference evidence="3" key="1">
    <citation type="submission" date="2016-10" db="EMBL/GenBank/DDBJ databases">
        <authorList>
            <person name="Varghese N."/>
            <person name="Submissions S."/>
        </authorList>
    </citation>
    <scope>NUCLEOTIDE SEQUENCE [LARGE SCALE GENOMIC DNA]</scope>
    <source>
        <strain evidence="3">BL36</strain>
    </source>
</reference>
<keyword evidence="3" id="KW-1185">Reference proteome</keyword>
<dbReference type="PANTHER" id="PTHR43685">
    <property type="entry name" value="GLYCOSYLTRANSFERASE"/>
    <property type="match status" value="1"/>
</dbReference>
<dbReference type="Proteomes" id="UP000199048">
    <property type="component" value="Unassembled WGS sequence"/>
</dbReference>
<organism evidence="2 3">
    <name type="scientific">Methylobacterium pseudosasicola</name>
    <dbReference type="NCBI Taxonomy" id="582667"/>
    <lineage>
        <taxon>Bacteria</taxon>
        <taxon>Pseudomonadati</taxon>
        <taxon>Pseudomonadota</taxon>
        <taxon>Alphaproteobacteria</taxon>
        <taxon>Hyphomicrobiales</taxon>
        <taxon>Methylobacteriaceae</taxon>
        <taxon>Methylobacterium</taxon>
    </lineage>
</organism>
<dbReference type="CDD" id="cd00761">
    <property type="entry name" value="Glyco_tranf_GTA_type"/>
    <property type="match status" value="1"/>
</dbReference>
<dbReference type="PANTHER" id="PTHR43685:SF11">
    <property type="entry name" value="GLYCOSYLTRANSFERASE TAGX-RELATED"/>
    <property type="match status" value="1"/>
</dbReference>